<evidence type="ECO:0000259" key="7">
    <source>
        <dbReference type="PROSITE" id="PS50991"/>
    </source>
</evidence>
<dbReference type="CDD" id="cd07938">
    <property type="entry name" value="DRE_TIM_HMGL"/>
    <property type="match status" value="1"/>
</dbReference>
<evidence type="ECO:0000313" key="9">
    <source>
        <dbReference type="Proteomes" id="UP001153076"/>
    </source>
</evidence>
<evidence type="ECO:0000256" key="4">
    <source>
        <dbReference type="ARBA" id="ARBA00022723"/>
    </source>
</evidence>
<dbReference type="Gene3D" id="3.20.20.70">
    <property type="entry name" value="Aldolase class I"/>
    <property type="match status" value="1"/>
</dbReference>
<dbReference type="SUPFAM" id="SSF51569">
    <property type="entry name" value="Aldolase"/>
    <property type="match status" value="1"/>
</dbReference>
<dbReference type="GO" id="GO:0006552">
    <property type="term" value="P:L-leucine catabolic process"/>
    <property type="evidence" value="ECO:0007669"/>
    <property type="project" value="TreeGrafter"/>
</dbReference>
<dbReference type="EC" id="4.1.3.4" evidence="3"/>
<dbReference type="AlphaFoldDB" id="A0A9Q1KQE1"/>
<keyword evidence="9" id="KW-1185">Reference proteome</keyword>
<organism evidence="8 9">
    <name type="scientific">Carnegiea gigantea</name>
    <dbReference type="NCBI Taxonomy" id="171969"/>
    <lineage>
        <taxon>Eukaryota</taxon>
        <taxon>Viridiplantae</taxon>
        <taxon>Streptophyta</taxon>
        <taxon>Embryophyta</taxon>
        <taxon>Tracheophyta</taxon>
        <taxon>Spermatophyta</taxon>
        <taxon>Magnoliopsida</taxon>
        <taxon>eudicotyledons</taxon>
        <taxon>Gunneridae</taxon>
        <taxon>Pentapetalae</taxon>
        <taxon>Caryophyllales</taxon>
        <taxon>Cactineae</taxon>
        <taxon>Cactaceae</taxon>
        <taxon>Cactoideae</taxon>
        <taxon>Echinocereeae</taxon>
        <taxon>Carnegiea</taxon>
    </lineage>
</organism>
<dbReference type="GO" id="GO:0004419">
    <property type="term" value="F:hydroxymethylglutaryl-CoA lyase activity"/>
    <property type="evidence" value="ECO:0007669"/>
    <property type="project" value="UniProtKB-EC"/>
</dbReference>
<dbReference type="PROSITE" id="PS50991">
    <property type="entry name" value="PYR_CT"/>
    <property type="match status" value="1"/>
</dbReference>
<protein>
    <recommendedName>
        <fullName evidence="3">hydroxymethylglutaryl-CoA lyase</fullName>
        <ecNumber evidence="3">4.1.3.4</ecNumber>
    </recommendedName>
</protein>
<dbReference type="Pfam" id="PF00682">
    <property type="entry name" value="HMGL-like"/>
    <property type="match status" value="1"/>
</dbReference>
<evidence type="ECO:0000256" key="3">
    <source>
        <dbReference type="ARBA" id="ARBA00012910"/>
    </source>
</evidence>
<dbReference type="Proteomes" id="UP001153076">
    <property type="component" value="Unassembled WGS sequence"/>
</dbReference>
<evidence type="ECO:0000256" key="5">
    <source>
        <dbReference type="ARBA" id="ARBA00023239"/>
    </source>
</evidence>
<accession>A0A9Q1KQE1</accession>
<dbReference type="InterPro" id="IPR000891">
    <property type="entry name" value="PYR_CT"/>
</dbReference>
<dbReference type="InterPro" id="IPR013785">
    <property type="entry name" value="Aldolase_TIM"/>
</dbReference>
<evidence type="ECO:0000256" key="6">
    <source>
        <dbReference type="ARBA" id="ARBA00049877"/>
    </source>
</evidence>
<evidence type="ECO:0000313" key="8">
    <source>
        <dbReference type="EMBL" id="KAJ8447190.1"/>
    </source>
</evidence>
<comment type="pathway">
    <text evidence="1">Metabolic intermediate metabolism; (S)-3-hydroxy-3-methylglutaryl-CoA degradation; acetoacetate from (S)-3-hydroxy-3-methylglutaryl-CoA: step 1/1.</text>
</comment>
<dbReference type="GO" id="GO:0046951">
    <property type="term" value="P:ketone body biosynthetic process"/>
    <property type="evidence" value="ECO:0007669"/>
    <property type="project" value="TreeGrafter"/>
</dbReference>
<comment type="caution">
    <text evidence="8">The sequence shown here is derived from an EMBL/GenBank/DDBJ whole genome shotgun (WGS) entry which is preliminary data.</text>
</comment>
<proteinExistence type="inferred from homology"/>
<comment type="catalytic activity">
    <reaction evidence="6">
        <text>(3S)-3-hydroxy-3-methylglutaryl-CoA = acetoacetate + acetyl-CoA</text>
        <dbReference type="Rhea" id="RHEA:24404"/>
        <dbReference type="ChEBI" id="CHEBI:13705"/>
        <dbReference type="ChEBI" id="CHEBI:43074"/>
        <dbReference type="ChEBI" id="CHEBI:57288"/>
        <dbReference type="EC" id="4.1.3.4"/>
    </reaction>
</comment>
<dbReference type="PANTHER" id="PTHR42738:SF15">
    <property type="entry name" value="HYDROXYMETHYLGLUTARYL-COA LYASE"/>
    <property type="match status" value="1"/>
</dbReference>
<evidence type="ECO:0000256" key="1">
    <source>
        <dbReference type="ARBA" id="ARBA00005143"/>
    </source>
</evidence>
<name>A0A9Q1KQE1_9CARY</name>
<dbReference type="PANTHER" id="PTHR42738">
    <property type="entry name" value="HYDROXYMETHYLGLUTARYL-COA LYASE"/>
    <property type="match status" value="1"/>
</dbReference>
<keyword evidence="4" id="KW-0479">Metal-binding</keyword>
<evidence type="ECO:0000256" key="2">
    <source>
        <dbReference type="ARBA" id="ARBA00009405"/>
    </source>
</evidence>
<dbReference type="OrthoDB" id="1905920at2759"/>
<gene>
    <name evidence="8" type="ORF">Cgig2_022919</name>
</gene>
<dbReference type="EMBL" id="JAKOGI010000041">
    <property type="protein sequence ID" value="KAJ8447190.1"/>
    <property type="molecule type" value="Genomic_DNA"/>
</dbReference>
<comment type="similarity">
    <text evidence="2">Belongs to the HMG-CoA lyase family.</text>
</comment>
<sequence length="469" mass="50263">MMLLSKVLNKPSLRRACSSLCSPFTSNIKDQGSSIKGVSMDGAEPRRLSHSANVSRVQQIPLGGSSKILGTDMSRENGGKNASWGQYISRASTASDMTQRVVVSPEVPWVLQARRYSSPCEEMLVKNHQNKLLQRIPEYVKIVEVGPRDGLQNEKDIVPTDVKIQLIKMLAASGLPVVEATSFVSPKWVPQLADAKFVMEAIQDLQGAKFPVLTPNVKGFEAAIAAGAKEVAIFASASESFSKSNINCSIQESLVRYREVALAAGKLSLPVRGCAHFLFIYIAVVLANKTNHLKWLILENMHRYISCVVGCPVEGAIAPSQVAYVAKELCSMGCYEISLGDTIGVGTPGTVIPMLEAVIKVVPIEKLAVHFHDTYGQALANILISLQMGISTVDSSIAGLGGCPYAKGASGNVATEDVVYMLNGLGVKTNVDIQKLLVAGDFISKHLRRPSGSKAATALMKTLAHASKL</sequence>
<dbReference type="InterPro" id="IPR043594">
    <property type="entry name" value="HMGL"/>
</dbReference>
<feature type="domain" description="Pyruvate carboxyltransferase" evidence="7">
    <location>
        <begin position="140"/>
        <end position="437"/>
    </location>
</feature>
<reference evidence="8" key="1">
    <citation type="submission" date="2022-04" db="EMBL/GenBank/DDBJ databases">
        <title>Carnegiea gigantea Genome sequencing and assembly v2.</title>
        <authorList>
            <person name="Copetti D."/>
            <person name="Sanderson M.J."/>
            <person name="Burquez A."/>
            <person name="Wojciechowski M.F."/>
        </authorList>
    </citation>
    <scope>NUCLEOTIDE SEQUENCE</scope>
    <source>
        <strain evidence="8">SGP5-SGP5p</strain>
        <tissue evidence="8">Aerial part</tissue>
    </source>
</reference>
<dbReference type="GO" id="GO:0046872">
    <property type="term" value="F:metal ion binding"/>
    <property type="evidence" value="ECO:0007669"/>
    <property type="project" value="UniProtKB-KW"/>
</dbReference>
<keyword evidence="5" id="KW-0456">Lyase</keyword>